<evidence type="ECO:0000313" key="1">
    <source>
        <dbReference type="EMBL" id="RYR65192.1"/>
    </source>
</evidence>
<dbReference type="PANTHER" id="PTHR31973:SF187">
    <property type="entry name" value="MUTATOR TRANSPOSASE MUDRA PROTEIN"/>
    <property type="match status" value="1"/>
</dbReference>
<dbReference type="EMBL" id="SDMP01000003">
    <property type="protein sequence ID" value="RYR65192.1"/>
    <property type="molecule type" value="Genomic_DNA"/>
</dbReference>
<dbReference type="PANTHER" id="PTHR31973">
    <property type="entry name" value="POLYPROTEIN, PUTATIVE-RELATED"/>
    <property type="match status" value="1"/>
</dbReference>
<organism evidence="1 2">
    <name type="scientific">Arachis hypogaea</name>
    <name type="common">Peanut</name>
    <dbReference type="NCBI Taxonomy" id="3818"/>
    <lineage>
        <taxon>Eukaryota</taxon>
        <taxon>Viridiplantae</taxon>
        <taxon>Streptophyta</taxon>
        <taxon>Embryophyta</taxon>
        <taxon>Tracheophyta</taxon>
        <taxon>Spermatophyta</taxon>
        <taxon>Magnoliopsida</taxon>
        <taxon>eudicotyledons</taxon>
        <taxon>Gunneridae</taxon>
        <taxon>Pentapetalae</taxon>
        <taxon>rosids</taxon>
        <taxon>fabids</taxon>
        <taxon>Fabales</taxon>
        <taxon>Fabaceae</taxon>
        <taxon>Papilionoideae</taxon>
        <taxon>50 kb inversion clade</taxon>
        <taxon>dalbergioids sensu lato</taxon>
        <taxon>Dalbergieae</taxon>
        <taxon>Pterocarpus clade</taxon>
        <taxon>Arachis</taxon>
    </lineage>
</organism>
<name>A0A445DPU5_ARAHY</name>
<reference evidence="1 2" key="1">
    <citation type="submission" date="2019-01" db="EMBL/GenBank/DDBJ databases">
        <title>Sequencing of cultivated peanut Arachis hypogaea provides insights into genome evolution and oil improvement.</title>
        <authorList>
            <person name="Chen X."/>
        </authorList>
    </citation>
    <scope>NUCLEOTIDE SEQUENCE [LARGE SCALE GENOMIC DNA]</scope>
    <source>
        <strain evidence="2">cv. Fuhuasheng</strain>
        <tissue evidence="1">Leaves</tissue>
    </source>
</reference>
<proteinExistence type="predicted"/>
<protein>
    <submittedName>
        <fullName evidence="1">Uncharacterized protein</fullName>
    </submittedName>
</protein>
<comment type="caution">
    <text evidence="1">The sequence shown here is derived from an EMBL/GenBank/DDBJ whole genome shotgun (WGS) entry which is preliminary data.</text>
</comment>
<gene>
    <name evidence="1" type="ORF">Ahy_A03g011160</name>
</gene>
<dbReference type="Proteomes" id="UP000289738">
    <property type="component" value="Chromosome A03"/>
</dbReference>
<keyword evidence="2" id="KW-1185">Reference proteome</keyword>
<dbReference type="AlphaFoldDB" id="A0A445DPU5"/>
<sequence>MCFASKVGGSNYFQIKTLNGKHTCGRNYNGRLASSDWISKKIANNISCGKDMRLTTDKYMANISIENVYWTRRKTREEVHGRAILQYAKLRDYYAEILKTNLRFKNCYDKLMELDPELWIKSHSPFMAKSDMLINILEIFNGRILETRDKPILTIFE</sequence>
<evidence type="ECO:0000313" key="2">
    <source>
        <dbReference type="Proteomes" id="UP000289738"/>
    </source>
</evidence>
<accession>A0A445DPU5</accession>